<dbReference type="AlphaFoldDB" id="A0A222G6B6"/>
<evidence type="ECO:0000313" key="1">
    <source>
        <dbReference type="EMBL" id="ASP47143.1"/>
    </source>
</evidence>
<evidence type="ECO:0000313" key="2">
    <source>
        <dbReference type="Proteomes" id="UP000202259"/>
    </source>
</evidence>
<dbReference type="EMBL" id="CP020465">
    <property type="protein sequence ID" value="ASP47143.1"/>
    <property type="molecule type" value="Genomic_DNA"/>
</dbReference>
<dbReference type="Proteomes" id="UP000202259">
    <property type="component" value="Chromosome"/>
</dbReference>
<reference evidence="1 2" key="1">
    <citation type="submission" date="2017-08" db="EMBL/GenBank/DDBJ databases">
        <title>Complete genome of Colwellia sp. NB097-1, a psychrophile bacterium ioslated from Bering Sea.</title>
        <authorList>
            <person name="Chen X."/>
        </authorList>
    </citation>
    <scope>NUCLEOTIDE SEQUENCE [LARGE SCALE GENOMIC DNA]</scope>
    <source>
        <strain evidence="1 2">NB097-1</strain>
    </source>
</reference>
<dbReference type="RefSeq" id="WP_081149640.1">
    <property type="nucleotide sequence ID" value="NZ_CP020465.1"/>
</dbReference>
<proteinExistence type="predicted"/>
<keyword evidence="2" id="KW-1185">Reference proteome</keyword>
<organism evidence="1 2">
    <name type="scientific">Cognaticolwellia beringensis</name>
    <dbReference type="NCBI Taxonomy" id="1967665"/>
    <lineage>
        <taxon>Bacteria</taxon>
        <taxon>Pseudomonadati</taxon>
        <taxon>Pseudomonadota</taxon>
        <taxon>Gammaproteobacteria</taxon>
        <taxon>Alteromonadales</taxon>
        <taxon>Colwelliaceae</taxon>
        <taxon>Cognaticolwellia</taxon>
    </lineage>
</organism>
<sequence>MTELFNDNHLTHEVATQVEHIEQVNADFDVLSSLSRANGVNATLVSAEIQITPKYFLIVEFFKIKLTAGLFKNLTDPPLYGSNN</sequence>
<gene>
    <name evidence="1" type="ORF">B5D82_04800</name>
</gene>
<dbReference type="KEGG" id="cber:B5D82_04800"/>
<protein>
    <submittedName>
        <fullName evidence="1">Uncharacterized protein</fullName>
    </submittedName>
</protein>
<name>A0A222G6B6_9GAMM</name>
<dbReference type="OrthoDB" id="6272517at2"/>
<accession>A0A222G6B6</accession>